<gene>
    <name evidence="2" type="ORF">VKT23_004128</name>
</gene>
<evidence type="ECO:0000313" key="2">
    <source>
        <dbReference type="EMBL" id="KAK7467067.1"/>
    </source>
</evidence>
<reference evidence="2 3" key="1">
    <citation type="submission" date="2024-01" db="EMBL/GenBank/DDBJ databases">
        <title>A draft genome for the cacao thread blight pathogen Marasmiellus scandens.</title>
        <authorList>
            <person name="Baruah I.K."/>
            <person name="Leung J."/>
            <person name="Bukari Y."/>
            <person name="Amoako-Attah I."/>
            <person name="Meinhardt L.W."/>
            <person name="Bailey B.A."/>
            <person name="Cohen S.P."/>
        </authorList>
    </citation>
    <scope>NUCLEOTIDE SEQUENCE [LARGE SCALE GENOMIC DNA]</scope>
    <source>
        <strain evidence="2 3">GH-19</strain>
    </source>
</reference>
<dbReference type="Proteomes" id="UP001498398">
    <property type="component" value="Unassembled WGS sequence"/>
</dbReference>
<dbReference type="InterPro" id="IPR046528">
    <property type="entry name" value="DUF6593"/>
</dbReference>
<evidence type="ECO:0000313" key="3">
    <source>
        <dbReference type="Proteomes" id="UP001498398"/>
    </source>
</evidence>
<evidence type="ECO:0000259" key="1">
    <source>
        <dbReference type="Pfam" id="PF20236"/>
    </source>
</evidence>
<protein>
    <recommendedName>
        <fullName evidence="1">DUF6593 domain-containing protein</fullName>
    </recommendedName>
</protein>
<keyword evidence="3" id="KW-1185">Reference proteome</keyword>
<name>A0ABR1JT79_9AGAR</name>
<dbReference type="EMBL" id="JBANRG010000004">
    <property type="protein sequence ID" value="KAK7467067.1"/>
    <property type="molecule type" value="Genomic_DNA"/>
</dbReference>
<proteinExistence type="predicted"/>
<sequence>MDSDPTYDLFFTGKEDPRSCTIIGEDVKPVFFSFETLERDVTSSTRTIVTRGKEVVATLAWNPGNHIGYCYIGQTRMPMSQLVLPGTVPNARDFISSVDGRRFEWRKCHGSSTSYDLFHLPSNVRIAAYRRYVSTTIVGPSHGLLQYKFTNDMLLLESLLSLCLVRWIDMWGL</sequence>
<feature type="domain" description="DUF6593" evidence="1">
    <location>
        <begin position="16"/>
        <end position="136"/>
    </location>
</feature>
<dbReference type="Pfam" id="PF20236">
    <property type="entry name" value="DUF6593"/>
    <property type="match status" value="1"/>
</dbReference>
<accession>A0ABR1JT79</accession>
<organism evidence="2 3">
    <name type="scientific">Marasmiellus scandens</name>
    <dbReference type="NCBI Taxonomy" id="2682957"/>
    <lineage>
        <taxon>Eukaryota</taxon>
        <taxon>Fungi</taxon>
        <taxon>Dikarya</taxon>
        <taxon>Basidiomycota</taxon>
        <taxon>Agaricomycotina</taxon>
        <taxon>Agaricomycetes</taxon>
        <taxon>Agaricomycetidae</taxon>
        <taxon>Agaricales</taxon>
        <taxon>Marasmiineae</taxon>
        <taxon>Omphalotaceae</taxon>
        <taxon>Marasmiellus</taxon>
    </lineage>
</organism>
<comment type="caution">
    <text evidence="2">The sequence shown here is derived from an EMBL/GenBank/DDBJ whole genome shotgun (WGS) entry which is preliminary data.</text>
</comment>